<comment type="caution">
    <text evidence="2">The sequence shown here is derived from an EMBL/GenBank/DDBJ whole genome shotgun (WGS) entry which is preliminary data.</text>
</comment>
<reference evidence="2 3" key="1">
    <citation type="submission" date="2018-10" db="EMBL/GenBank/DDBJ databases">
        <title>Oceanobacillus sp. YLB-02 draft genome.</title>
        <authorList>
            <person name="Yu L."/>
        </authorList>
    </citation>
    <scope>NUCLEOTIDE SEQUENCE [LARGE SCALE GENOMIC DNA]</scope>
    <source>
        <strain evidence="2 3">YLB-02</strain>
    </source>
</reference>
<dbReference type="InterPro" id="IPR025440">
    <property type="entry name" value="DUF4306"/>
</dbReference>
<sequence>MKFVIKYLVGISVLLLSTFVTWYEGSYIRYNSYEWKYTAFFSKTFNGEIIHKSDISQLDYFIYAVKFYPFFQFKRYAVYQSFNNKHLLSMEKEYNNTNHFT</sequence>
<name>A0A498DU24_9BACI</name>
<proteinExistence type="predicted"/>
<dbReference type="EMBL" id="RCHR01000001">
    <property type="protein sequence ID" value="RLL48357.1"/>
    <property type="molecule type" value="Genomic_DNA"/>
</dbReference>
<keyword evidence="1" id="KW-0472">Membrane</keyword>
<evidence type="ECO:0000256" key="1">
    <source>
        <dbReference type="SAM" id="Phobius"/>
    </source>
</evidence>
<dbReference type="Pfam" id="PF14154">
    <property type="entry name" value="DUF4306"/>
    <property type="match status" value="1"/>
</dbReference>
<evidence type="ECO:0000313" key="3">
    <source>
        <dbReference type="Proteomes" id="UP000270219"/>
    </source>
</evidence>
<gene>
    <name evidence="2" type="ORF">D8M04_03595</name>
</gene>
<protein>
    <submittedName>
        <fullName evidence="2">DUF4306 domain-containing protein</fullName>
    </submittedName>
</protein>
<organism evidence="2 3">
    <name type="scientific">Oceanobacillus piezotolerans</name>
    <dbReference type="NCBI Taxonomy" id="2448030"/>
    <lineage>
        <taxon>Bacteria</taxon>
        <taxon>Bacillati</taxon>
        <taxon>Bacillota</taxon>
        <taxon>Bacilli</taxon>
        <taxon>Bacillales</taxon>
        <taxon>Bacillaceae</taxon>
        <taxon>Oceanobacillus</taxon>
    </lineage>
</organism>
<keyword evidence="1" id="KW-0812">Transmembrane</keyword>
<feature type="transmembrane region" description="Helical" evidence="1">
    <location>
        <begin position="7"/>
        <end position="23"/>
    </location>
</feature>
<dbReference type="OrthoDB" id="2721142at2"/>
<keyword evidence="3" id="KW-1185">Reference proteome</keyword>
<accession>A0A498DU24</accession>
<dbReference type="AlphaFoldDB" id="A0A498DU24"/>
<dbReference type="RefSeq" id="WP_121521470.1">
    <property type="nucleotide sequence ID" value="NZ_RCHR01000001.1"/>
</dbReference>
<dbReference type="Proteomes" id="UP000270219">
    <property type="component" value="Unassembled WGS sequence"/>
</dbReference>
<keyword evidence="1" id="KW-1133">Transmembrane helix</keyword>
<evidence type="ECO:0000313" key="2">
    <source>
        <dbReference type="EMBL" id="RLL48357.1"/>
    </source>
</evidence>